<accession>A0A4R8LBF4</accession>
<dbReference type="Proteomes" id="UP000295509">
    <property type="component" value="Unassembled WGS sequence"/>
</dbReference>
<keyword evidence="1" id="KW-0732">Signal</keyword>
<dbReference type="EMBL" id="SORE01000026">
    <property type="protein sequence ID" value="TDY40266.1"/>
    <property type="molecule type" value="Genomic_DNA"/>
</dbReference>
<evidence type="ECO:0000313" key="4">
    <source>
        <dbReference type="Proteomes" id="UP000295509"/>
    </source>
</evidence>
<name>A0A4R8LBF4_9BURK</name>
<organism evidence="3 4">
    <name type="scientific">Paraburkholderia rhizosphaerae</name>
    <dbReference type="NCBI Taxonomy" id="480658"/>
    <lineage>
        <taxon>Bacteria</taxon>
        <taxon>Pseudomonadati</taxon>
        <taxon>Pseudomonadota</taxon>
        <taxon>Betaproteobacteria</taxon>
        <taxon>Burkholderiales</taxon>
        <taxon>Burkholderiaceae</taxon>
        <taxon>Paraburkholderia</taxon>
    </lineage>
</organism>
<protein>
    <submittedName>
        <fullName evidence="3">Uncharacterized protein DUF3828</fullName>
    </submittedName>
</protein>
<dbReference type="Pfam" id="PF12883">
    <property type="entry name" value="DUF3828"/>
    <property type="match status" value="1"/>
</dbReference>
<sequence length="172" mass="19043">MSARIAQFMLLAWLCAVAPVAFAQSAASAQHFVEQLYGGYTLDGNPTDLRTSGRDAIASPSLLALIRKDQQVMRGEAGYLDMDPLCQCQDFDIKDTLVKVHMRTKSRADADVSFSNYGAAQQVMLSLVWHNGRWRIDDVSSANDARSLREALTQEIREYGGPVRKQGSTFSH</sequence>
<keyword evidence="4" id="KW-1185">Reference proteome</keyword>
<evidence type="ECO:0000259" key="2">
    <source>
        <dbReference type="Pfam" id="PF12883"/>
    </source>
</evidence>
<comment type="caution">
    <text evidence="3">The sequence shown here is derived from an EMBL/GenBank/DDBJ whole genome shotgun (WGS) entry which is preliminary data.</text>
</comment>
<dbReference type="Gene3D" id="3.10.450.50">
    <property type="match status" value="1"/>
</dbReference>
<feature type="domain" description="DUF3828" evidence="2">
    <location>
        <begin position="30"/>
        <end position="142"/>
    </location>
</feature>
<evidence type="ECO:0000256" key="1">
    <source>
        <dbReference type="SAM" id="SignalP"/>
    </source>
</evidence>
<reference evidence="3 4" key="1">
    <citation type="submission" date="2019-03" db="EMBL/GenBank/DDBJ databases">
        <title>Genomic Encyclopedia of Type Strains, Phase III (KMG-III): the genomes of soil and plant-associated and newly described type strains.</title>
        <authorList>
            <person name="Whitman W."/>
        </authorList>
    </citation>
    <scope>NUCLEOTIDE SEQUENCE [LARGE SCALE GENOMIC DNA]</scope>
    <source>
        <strain evidence="3 4">LMG 29544</strain>
    </source>
</reference>
<proteinExistence type="predicted"/>
<feature type="chain" id="PRO_5020264237" evidence="1">
    <location>
        <begin position="24"/>
        <end position="172"/>
    </location>
</feature>
<dbReference type="InterPro" id="IPR024289">
    <property type="entry name" value="DUF3828"/>
</dbReference>
<dbReference type="RefSeq" id="WP_134196344.1">
    <property type="nucleotide sequence ID" value="NZ_JBHLUW010000031.1"/>
</dbReference>
<dbReference type="OrthoDB" id="7204586at2"/>
<gene>
    <name evidence="3" type="ORF">BX592_12619</name>
</gene>
<dbReference type="AlphaFoldDB" id="A0A4R8LBF4"/>
<evidence type="ECO:0000313" key="3">
    <source>
        <dbReference type="EMBL" id="TDY40266.1"/>
    </source>
</evidence>
<feature type="signal peptide" evidence="1">
    <location>
        <begin position="1"/>
        <end position="23"/>
    </location>
</feature>